<dbReference type="PANTHER" id="PTHR11937">
    <property type="entry name" value="ACTIN"/>
    <property type="match status" value="1"/>
</dbReference>
<accession>A0A8H3LHV0</accession>
<dbReference type="Gene3D" id="3.90.640.10">
    <property type="entry name" value="Actin, Chain A, domain 4"/>
    <property type="match status" value="1"/>
</dbReference>
<organism evidence="3 4">
    <name type="scientific">Rhizophagus clarus</name>
    <dbReference type="NCBI Taxonomy" id="94130"/>
    <lineage>
        <taxon>Eukaryota</taxon>
        <taxon>Fungi</taxon>
        <taxon>Fungi incertae sedis</taxon>
        <taxon>Mucoromycota</taxon>
        <taxon>Glomeromycotina</taxon>
        <taxon>Glomeromycetes</taxon>
        <taxon>Glomerales</taxon>
        <taxon>Glomeraceae</taxon>
        <taxon>Rhizophagus</taxon>
    </lineage>
</organism>
<sequence>MSTYGGDEVSAIVLDVGSCWTRAGYAGEDTPKAVFPTSYGYIEGEKEIPPDPDTQMEDVIPTSENKPVKNIEKKYIIGDTGVAAWRENMEIKNPLIDGLIQDWDALEKIWDYAFDKSLRIDPKEHPIFVTECAWNTRDIRERLTELAFEKYNSLAFYVAKNPVLSAFAAGRPTAVVMDCGASSTSCVPVVDGYVLKKGIYKQPIAGDFLSEQLLQLLQQKFGIDVVPHYMIAKKTSVDPDQSANVEFKERPNTKPSYHKFMQMRIMQEFKESVCQVSEVTYNHSSINTRPMKYFEFPDGFNTSIGSLRFSVPEILFDPRFITQPQDGPNFDTSALLGIPQMIHQSICVCDIDVRPNLLNNIILTGATTLLPGFADRVNHELSSMNPGPKIKLYAAGNTIERKCSSWLGGSILSSLGTFHQLWISRKEYDDYGRGIVEKKIILAKYRKNTHEFTYRFKKLYKPLFRSFNFNKKMSENKAYIATQGSSALDGVGTNPTGKKLDENTAHVDPHKGSTALEGVGIVPDNTQKNTVQSQPQPKNTTEYVTGAISNVYTTAKETLFGTLQSASTTKSQDQQPENDKE</sequence>
<evidence type="ECO:0000313" key="4">
    <source>
        <dbReference type="Proteomes" id="UP000615446"/>
    </source>
</evidence>
<dbReference type="CDD" id="cd13395">
    <property type="entry name" value="ASKHA_NBD_Arp4_ACTL6-like"/>
    <property type="match status" value="1"/>
</dbReference>
<dbReference type="EMBL" id="BLAL01000162">
    <property type="protein sequence ID" value="GES86891.1"/>
    <property type="molecule type" value="Genomic_DNA"/>
</dbReference>
<protein>
    <submittedName>
        <fullName evidence="3">Actin-like protein 6B</fullName>
    </submittedName>
</protein>
<dbReference type="Gene3D" id="3.30.420.40">
    <property type="match status" value="3"/>
</dbReference>
<evidence type="ECO:0000313" key="3">
    <source>
        <dbReference type="EMBL" id="GES86891.1"/>
    </source>
</evidence>
<proteinExistence type="inferred from homology"/>
<dbReference type="Proteomes" id="UP000615446">
    <property type="component" value="Unassembled WGS sequence"/>
</dbReference>
<dbReference type="InterPro" id="IPR004001">
    <property type="entry name" value="Actin_CS"/>
</dbReference>
<feature type="region of interest" description="Disordered" evidence="2">
    <location>
        <begin position="500"/>
        <end position="540"/>
    </location>
</feature>
<name>A0A8H3LHV0_9GLOM</name>
<feature type="compositionally biased region" description="Polar residues" evidence="2">
    <location>
        <begin position="524"/>
        <end position="540"/>
    </location>
</feature>
<dbReference type="SUPFAM" id="SSF53067">
    <property type="entry name" value="Actin-like ATPase domain"/>
    <property type="match status" value="2"/>
</dbReference>
<dbReference type="OrthoDB" id="5132116at2759"/>
<dbReference type="SMART" id="SM00268">
    <property type="entry name" value="ACTIN"/>
    <property type="match status" value="1"/>
</dbReference>
<dbReference type="InterPro" id="IPR004000">
    <property type="entry name" value="Actin"/>
</dbReference>
<evidence type="ECO:0000256" key="1">
    <source>
        <dbReference type="RuleBase" id="RU000487"/>
    </source>
</evidence>
<comment type="caution">
    <text evidence="3">The sequence shown here is derived from an EMBL/GenBank/DDBJ whole genome shotgun (WGS) entry which is preliminary data.</text>
</comment>
<gene>
    <name evidence="3" type="ORF">RCL2_001392500</name>
</gene>
<reference evidence="3" key="1">
    <citation type="submission" date="2019-10" db="EMBL/GenBank/DDBJ databases">
        <title>Conservation and host-specific expression of non-tandemly repeated heterogenous ribosome RNA gene in arbuscular mycorrhizal fungi.</title>
        <authorList>
            <person name="Maeda T."/>
            <person name="Kobayashi Y."/>
            <person name="Nakagawa T."/>
            <person name="Ezawa T."/>
            <person name="Yamaguchi K."/>
            <person name="Bino T."/>
            <person name="Nishimoto Y."/>
            <person name="Shigenobu S."/>
            <person name="Kawaguchi M."/>
        </authorList>
    </citation>
    <scope>NUCLEOTIDE SEQUENCE</scope>
    <source>
        <strain evidence="3">HR1</strain>
    </source>
</reference>
<dbReference type="InterPro" id="IPR043129">
    <property type="entry name" value="ATPase_NBD"/>
</dbReference>
<dbReference type="AlphaFoldDB" id="A0A8H3LHV0"/>
<evidence type="ECO:0000256" key="2">
    <source>
        <dbReference type="SAM" id="MobiDB-lite"/>
    </source>
</evidence>
<dbReference type="PROSITE" id="PS00432">
    <property type="entry name" value="ACTINS_2"/>
    <property type="match status" value="1"/>
</dbReference>
<feature type="compositionally biased region" description="Basic and acidic residues" evidence="2">
    <location>
        <begin position="500"/>
        <end position="511"/>
    </location>
</feature>
<comment type="similarity">
    <text evidence="1">Belongs to the actin family.</text>
</comment>
<dbReference type="Pfam" id="PF00022">
    <property type="entry name" value="Actin"/>
    <property type="match status" value="1"/>
</dbReference>